<evidence type="ECO:0000313" key="2">
    <source>
        <dbReference type="EMBL" id="KFD59490.1"/>
    </source>
</evidence>
<dbReference type="Proteomes" id="UP000030758">
    <property type="component" value="Unassembled WGS sequence"/>
</dbReference>
<feature type="compositionally biased region" description="Basic and acidic residues" evidence="1">
    <location>
        <begin position="21"/>
        <end position="30"/>
    </location>
</feature>
<proteinExistence type="predicted"/>
<organism evidence="2">
    <name type="scientific">Trichuris suis</name>
    <name type="common">pig whipworm</name>
    <dbReference type="NCBI Taxonomy" id="68888"/>
    <lineage>
        <taxon>Eukaryota</taxon>
        <taxon>Metazoa</taxon>
        <taxon>Ecdysozoa</taxon>
        <taxon>Nematoda</taxon>
        <taxon>Enoplea</taxon>
        <taxon>Dorylaimia</taxon>
        <taxon>Trichinellida</taxon>
        <taxon>Trichuridae</taxon>
        <taxon>Trichuris</taxon>
    </lineage>
</organism>
<reference evidence="2" key="1">
    <citation type="journal article" date="2014" name="Nat. Genet.">
        <title>Genome and transcriptome of the porcine whipworm Trichuris suis.</title>
        <authorList>
            <person name="Jex A.R."/>
            <person name="Nejsum P."/>
            <person name="Schwarz E.M."/>
            <person name="Hu L."/>
            <person name="Young N.D."/>
            <person name="Hall R.S."/>
            <person name="Korhonen P.K."/>
            <person name="Liao S."/>
            <person name="Thamsborg S."/>
            <person name="Xia J."/>
            <person name="Xu P."/>
            <person name="Wang S."/>
            <person name="Scheerlinck J.P."/>
            <person name="Hofmann A."/>
            <person name="Sternberg P.W."/>
            <person name="Wang J."/>
            <person name="Gasser R.B."/>
        </authorList>
    </citation>
    <scope>NUCLEOTIDE SEQUENCE [LARGE SCALE GENOMIC DNA]</scope>
    <source>
        <strain evidence="2">DCEP-RM93F</strain>
    </source>
</reference>
<dbReference type="AlphaFoldDB" id="A0A085MQJ4"/>
<evidence type="ECO:0000256" key="1">
    <source>
        <dbReference type="SAM" id="MobiDB-lite"/>
    </source>
</evidence>
<dbReference type="EMBL" id="KL367884">
    <property type="protein sequence ID" value="KFD59490.1"/>
    <property type="molecule type" value="Genomic_DNA"/>
</dbReference>
<sequence>VDLTWVNHPLLNPPLETWESFQHRPREERRHHEKSRKKCGRERTRARTSKKTDTPDRKSRRRNHEKNGSTYFEKHL</sequence>
<feature type="non-terminal residue" evidence="2">
    <location>
        <position position="1"/>
    </location>
</feature>
<gene>
    <name evidence="2" type="ORF">M514_28331</name>
</gene>
<protein>
    <submittedName>
        <fullName evidence="2">Uncharacterized protein</fullName>
    </submittedName>
</protein>
<feature type="region of interest" description="Disordered" evidence="1">
    <location>
        <begin position="21"/>
        <end position="76"/>
    </location>
</feature>
<accession>A0A085MQJ4</accession>
<feature type="compositionally biased region" description="Basic and acidic residues" evidence="1">
    <location>
        <begin position="41"/>
        <end position="57"/>
    </location>
</feature>
<name>A0A085MQJ4_9BILA</name>
<feature type="compositionally biased region" description="Basic residues" evidence="1">
    <location>
        <begin position="31"/>
        <end position="40"/>
    </location>
</feature>